<evidence type="ECO:0000313" key="2">
    <source>
        <dbReference type="Proteomes" id="UP000248741"/>
    </source>
</evidence>
<organism evidence="1 2">
    <name type="scientific">Corynebacterium ulcerans</name>
    <dbReference type="NCBI Taxonomy" id="65058"/>
    <lineage>
        <taxon>Bacteria</taxon>
        <taxon>Bacillati</taxon>
        <taxon>Actinomycetota</taxon>
        <taxon>Actinomycetes</taxon>
        <taxon>Mycobacteriales</taxon>
        <taxon>Corynebacteriaceae</taxon>
        <taxon>Corynebacterium</taxon>
    </lineage>
</organism>
<sequence length="63" mass="6796">MLNTIWVVCNLGLKPLPLKIGITMRPRSKSLASLAAVAILFTGQGQAVAAEKDDPTTLQEFQE</sequence>
<protein>
    <submittedName>
        <fullName evidence="1">Uncharacterized protein</fullName>
    </submittedName>
</protein>
<dbReference type="AlphaFoldDB" id="A0ABD7MQ07"/>
<accession>A0ABD7MQ07</accession>
<proteinExistence type="predicted"/>
<dbReference type="EMBL" id="LS483400">
    <property type="protein sequence ID" value="SQG49893.1"/>
    <property type="molecule type" value="Genomic_DNA"/>
</dbReference>
<reference evidence="1 2" key="1">
    <citation type="submission" date="2018-06" db="EMBL/GenBank/DDBJ databases">
        <authorList>
            <consortium name="Pathogen Informatics"/>
            <person name="Doyle S."/>
        </authorList>
    </citation>
    <scope>NUCLEOTIDE SEQUENCE [LARGE SCALE GENOMIC DNA]</scope>
    <source>
        <strain evidence="1 2">NCTC7908</strain>
    </source>
</reference>
<name>A0ABD7MQ07_CORUL</name>
<dbReference type="Proteomes" id="UP000248741">
    <property type="component" value="Chromosome 1"/>
</dbReference>
<evidence type="ECO:0000313" key="1">
    <source>
        <dbReference type="EMBL" id="SQG49893.1"/>
    </source>
</evidence>
<gene>
    <name evidence="1" type="ORF">NCTC7908_00117</name>
</gene>